<proteinExistence type="predicted"/>
<evidence type="ECO:0000313" key="1">
    <source>
        <dbReference type="EMBL" id="BBO84024.1"/>
    </source>
</evidence>
<name>A0A5K7ZV19_9BACT</name>
<dbReference type="AlphaFoldDB" id="A0A5K7ZV19"/>
<accession>A0A5K7ZV19</accession>
<sequence>MIVQCGRQIESEELAQIRETVETFWRLSQWELAQTVCEHLGWHTASGGNKVDACLKLLKRLEAQGRIRLPAKRDSGRKSGKQPIASHRIQPQEPVVGKLSDIGPIRLRVVQGKADKALFNEYLSRYHYLGDKKPFGCYLRYFVEGAGTLLGCMLFSGAAKALIKRDQWIGWSTNERLRNLGFVVNNGRYLIFPWVKVRYLASCALGKAIRELGRHWQERWGYRPVLLETFVDPHYFDGTCYRAANFRYLGMTRGMGLIRQGQSYATSPKKIFVYPLADNFRQVLCSGEG</sequence>
<dbReference type="KEGG" id="dov:DSCO28_45900"/>
<reference evidence="1 2" key="1">
    <citation type="submission" date="2019-11" db="EMBL/GenBank/DDBJ databases">
        <title>Comparative genomics of hydrocarbon-degrading Desulfosarcina strains.</title>
        <authorList>
            <person name="Watanabe M."/>
            <person name="Kojima H."/>
            <person name="Fukui M."/>
        </authorList>
    </citation>
    <scope>NUCLEOTIDE SEQUENCE [LARGE SCALE GENOMIC DNA]</scope>
    <source>
        <strain evidence="1 2">28bB2T</strain>
    </source>
</reference>
<dbReference type="InterPro" id="IPR025639">
    <property type="entry name" value="DruA"/>
</dbReference>
<dbReference type="Proteomes" id="UP000425960">
    <property type="component" value="Chromosome"/>
</dbReference>
<evidence type="ECO:0000313" key="2">
    <source>
        <dbReference type="Proteomes" id="UP000425960"/>
    </source>
</evidence>
<dbReference type="Pfam" id="PF14236">
    <property type="entry name" value="DruA"/>
    <property type="match status" value="1"/>
</dbReference>
<dbReference type="EMBL" id="AP021876">
    <property type="protein sequence ID" value="BBO84024.1"/>
    <property type="molecule type" value="Genomic_DNA"/>
</dbReference>
<gene>
    <name evidence="1" type="ORF">DSCO28_45900</name>
</gene>
<protein>
    <submittedName>
        <fullName evidence="1">Uncharacterized protein</fullName>
    </submittedName>
</protein>
<organism evidence="1 2">
    <name type="scientific">Desulfosarcina ovata subsp. sediminis</name>
    <dbReference type="NCBI Taxonomy" id="885957"/>
    <lineage>
        <taxon>Bacteria</taxon>
        <taxon>Pseudomonadati</taxon>
        <taxon>Thermodesulfobacteriota</taxon>
        <taxon>Desulfobacteria</taxon>
        <taxon>Desulfobacterales</taxon>
        <taxon>Desulfosarcinaceae</taxon>
        <taxon>Desulfosarcina</taxon>
    </lineage>
</organism>